<keyword evidence="2" id="KW-1185">Reference proteome</keyword>
<proteinExistence type="predicted"/>
<evidence type="ECO:0000313" key="2">
    <source>
        <dbReference type="Proteomes" id="UP000450917"/>
    </source>
</evidence>
<dbReference type="AlphaFoldDB" id="A0A7X3CRH3"/>
<gene>
    <name evidence="1" type="ORF">GNP93_03385</name>
</gene>
<organism evidence="1 2">
    <name type="scientific">Paenibacillus validus</name>
    <dbReference type="NCBI Taxonomy" id="44253"/>
    <lineage>
        <taxon>Bacteria</taxon>
        <taxon>Bacillati</taxon>
        <taxon>Bacillota</taxon>
        <taxon>Bacilli</taxon>
        <taxon>Bacillales</taxon>
        <taxon>Paenibacillaceae</taxon>
        <taxon>Paenibacillus</taxon>
    </lineage>
</organism>
<sequence length="131" mass="14835">MNENFIRIKALEGELKLSHKKRDFGLTVSTKELIYQKPHANYHIRLEDIISITPFELPVGTKPMRIKRESSSVSETVNMQTGMQHYRIHVKDAVVHNRSGMFSLGTAQFILPVLNDLLLAISKYGGLDAVT</sequence>
<dbReference type="RefSeq" id="WP_054795436.1">
    <property type="nucleotide sequence ID" value="NZ_JARTHJ010000204.1"/>
</dbReference>
<protein>
    <submittedName>
        <fullName evidence="1">Uncharacterized protein</fullName>
    </submittedName>
</protein>
<dbReference type="Proteomes" id="UP000450917">
    <property type="component" value="Unassembled WGS sequence"/>
</dbReference>
<accession>A0A7X3CRH3</accession>
<evidence type="ECO:0000313" key="1">
    <source>
        <dbReference type="EMBL" id="MUG69716.1"/>
    </source>
</evidence>
<name>A0A7X3CRH3_9BACL</name>
<comment type="caution">
    <text evidence="1">The sequence shown here is derived from an EMBL/GenBank/DDBJ whole genome shotgun (WGS) entry which is preliminary data.</text>
</comment>
<reference evidence="1 2" key="1">
    <citation type="submission" date="2019-11" db="EMBL/GenBank/DDBJ databases">
        <title>Draft genome sequences of five Paenibacillus species of dairy origin.</title>
        <authorList>
            <person name="Olajide A.M."/>
            <person name="Chen S."/>
            <person name="Lapointe G."/>
        </authorList>
    </citation>
    <scope>NUCLEOTIDE SEQUENCE [LARGE SCALE GENOMIC DNA]</scope>
    <source>
        <strain evidence="1 2">2CS3</strain>
    </source>
</reference>
<dbReference type="EMBL" id="WNZX01000002">
    <property type="protein sequence ID" value="MUG69716.1"/>
    <property type="molecule type" value="Genomic_DNA"/>
</dbReference>